<sequence>MKVIRFELEGLLNSFRIPFFRTYHKTFLAPPKTTVIGMLCNISLRPQKDFFEILDKELIDVSVVIDEISGKTKDLWSYKTLEKGNMGKSVIRRDKLFLSKYTIYVYIKEQTLFDDIFESLKNPKNTPSLGLDDELVIIKNVEDVSESIKPNDTNRVNSVFLNKGYTYKTFIKAQNKPIELPTPNLIPIKFIAFDKKGNRISKEVVEEYPQVEYINCNMQIDGVISYVDVENNNRLVFY</sequence>
<dbReference type="CDD" id="cd09693">
    <property type="entry name" value="Cas5_I"/>
    <property type="match status" value="1"/>
</dbReference>
<protein>
    <submittedName>
        <fullName evidence="2">CRISPR/Cas system-associated RAMP protein Cas5, type I-B</fullName>
    </submittedName>
</protein>
<dbReference type="RefSeq" id="WP_129011341.1">
    <property type="nucleotide sequence ID" value="NZ_CP053835.1"/>
</dbReference>
<evidence type="ECO:0000313" key="3">
    <source>
        <dbReference type="Proteomes" id="UP000503313"/>
    </source>
</evidence>
<dbReference type="Pfam" id="PF09704">
    <property type="entry name" value="Cas_Cas5d"/>
    <property type="match status" value="1"/>
</dbReference>
<reference evidence="2 3" key="1">
    <citation type="submission" date="2020-05" db="EMBL/GenBank/DDBJ databases">
        <title>Complete genome sequencing of Campylobacter and Arcobacter type strains.</title>
        <authorList>
            <person name="Miller W.G."/>
            <person name="Yee E."/>
        </authorList>
    </citation>
    <scope>NUCLEOTIDE SEQUENCE [LARGE SCALE GENOMIC DNA]</scope>
    <source>
        <strain evidence="2 3">LMG 25694</strain>
    </source>
</reference>
<dbReference type="KEGG" id="adz:ADFLV_1940"/>
<gene>
    <name evidence="2" type="primary">cas5</name>
    <name evidence="2" type="ORF">ADFLV_1940</name>
</gene>
<organism evidence="2 3">
    <name type="scientific">Arcobacter defluvii</name>
    <dbReference type="NCBI Taxonomy" id="873191"/>
    <lineage>
        <taxon>Bacteria</taxon>
        <taxon>Pseudomonadati</taxon>
        <taxon>Campylobacterota</taxon>
        <taxon>Epsilonproteobacteria</taxon>
        <taxon>Campylobacterales</taxon>
        <taxon>Arcobacteraceae</taxon>
        <taxon>Arcobacter</taxon>
    </lineage>
</organism>
<dbReference type="EMBL" id="CP053835">
    <property type="protein sequence ID" value="QKF77956.1"/>
    <property type="molecule type" value="Genomic_DNA"/>
</dbReference>
<proteinExistence type="predicted"/>
<keyword evidence="3" id="KW-1185">Reference proteome</keyword>
<dbReference type="Gene3D" id="3.30.70.2660">
    <property type="match status" value="1"/>
</dbReference>
<evidence type="ECO:0000313" key="2">
    <source>
        <dbReference type="EMBL" id="QKF77956.1"/>
    </source>
</evidence>
<name>A0AAE7BHD5_9BACT</name>
<dbReference type="InterPro" id="IPR013422">
    <property type="entry name" value="CRISPR-assoc_prot_Cas5_N"/>
</dbReference>
<keyword evidence="1" id="KW-0051">Antiviral defense</keyword>
<evidence type="ECO:0000256" key="1">
    <source>
        <dbReference type="ARBA" id="ARBA00023118"/>
    </source>
</evidence>
<dbReference type="InterPro" id="IPR021124">
    <property type="entry name" value="CRISPR-assoc_prot_Cas5"/>
</dbReference>
<dbReference type="AlphaFoldDB" id="A0AAE7BHD5"/>
<dbReference type="NCBIfam" id="TIGR02593">
    <property type="entry name" value="CRISPR_cas5"/>
    <property type="match status" value="1"/>
</dbReference>
<dbReference type="Proteomes" id="UP000503313">
    <property type="component" value="Chromosome"/>
</dbReference>
<dbReference type="GO" id="GO:0051607">
    <property type="term" value="P:defense response to virus"/>
    <property type="evidence" value="ECO:0007669"/>
    <property type="project" value="UniProtKB-KW"/>
</dbReference>
<dbReference type="GO" id="GO:0043571">
    <property type="term" value="P:maintenance of CRISPR repeat elements"/>
    <property type="evidence" value="ECO:0007669"/>
    <property type="project" value="InterPro"/>
</dbReference>
<accession>A0AAE7BHD5</accession>